<proteinExistence type="predicted"/>
<dbReference type="RefSeq" id="WP_378999552.1">
    <property type="nucleotide sequence ID" value="NZ_JBHSMT010000029.1"/>
</dbReference>
<accession>A0ABW0MD89</accession>
<evidence type="ECO:0000313" key="1">
    <source>
        <dbReference type="EMBL" id="MFC5475863.1"/>
    </source>
</evidence>
<gene>
    <name evidence="1" type="ORF">ACFPM8_18030</name>
</gene>
<dbReference type="Proteomes" id="UP001596045">
    <property type="component" value="Unassembled WGS sequence"/>
</dbReference>
<protein>
    <submittedName>
        <fullName evidence="1">Uncharacterized protein</fullName>
    </submittedName>
</protein>
<organism evidence="1 2">
    <name type="scientific">Paraherbaspirillum soli</name>
    <dbReference type="NCBI Taxonomy" id="631222"/>
    <lineage>
        <taxon>Bacteria</taxon>
        <taxon>Pseudomonadati</taxon>
        <taxon>Pseudomonadota</taxon>
        <taxon>Betaproteobacteria</taxon>
        <taxon>Burkholderiales</taxon>
        <taxon>Oxalobacteraceae</taxon>
        <taxon>Paraherbaspirillum</taxon>
    </lineage>
</organism>
<dbReference type="EMBL" id="JBHSMT010000029">
    <property type="protein sequence ID" value="MFC5475863.1"/>
    <property type="molecule type" value="Genomic_DNA"/>
</dbReference>
<comment type="caution">
    <text evidence="1">The sequence shown here is derived from an EMBL/GenBank/DDBJ whole genome shotgun (WGS) entry which is preliminary data.</text>
</comment>
<sequence length="138" mass="16037">MDSIQFEKVSISEAKAVLDDDQRARQEKNWEHFRRMISPSDLELKEATYHWLLTLPIAVWPLWLAKHFPRIANHLAEVWRQPAVCEDLFVELLLDQRGTRKGFPEEVSREIMALKLYFETKAAPAKIVPQSAPVVEGK</sequence>
<name>A0ABW0MD89_9BURK</name>
<reference evidence="2" key="1">
    <citation type="journal article" date="2019" name="Int. J. Syst. Evol. Microbiol.">
        <title>The Global Catalogue of Microorganisms (GCM) 10K type strain sequencing project: providing services to taxonomists for standard genome sequencing and annotation.</title>
        <authorList>
            <consortium name="The Broad Institute Genomics Platform"/>
            <consortium name="The Broad Institute Genome Sequencing Center for Infectious Disease"/>
            <person name="Wu L."/>
            <person name="Ma J."/>
        </authorList>
    </citation>
    <scope>NUCLEOTIDE SEQUENCE [LARGE SCALE GENOMIC DNA]</scope>
    <source>
        <strain evidence="2">JCM 17066</strain>
    </source>
</reference>
<evidence type="ECO:0000313" key="2">
    <source>
        <dbReference type="Proteomes" id="UP001596045"/>
    </source>
</evidence>
<keyword evidence="2" id="KW-1185">Reference proteome</keyword>